<comment type="caution">
    <text evidence="6">The sequence shown here is derived from an EMBL/GenBank/DDBJ whole genome shotgun (WGS) entry which is preliminary data.</text>
</comment>
<dbReference type="SUPFAM" id="SSF48498">
    <property type="entry name" value="Tetracyclin repressor-like, C-terminal domain"/>
    <property type="match status" value="1"/>
</dbReference>
<keyword evidence="2" id="KW-0238">DNA-binding</keyword>
<dbReference type="PANTHER" id="PTHR47506">
    <property type="entry name" value="TRANSCRIPTIONAL REGULATORY PROTEIN"/>
    <property type="match status" value="1"/>
</dbReference>
<evidence type="ECO:0000259" key="5">
    <source>
        <dbReference type="Pfam" id="PF21993"/>
    </source>
</evidence>
<feature type="domain" description="HTH tetR-type" evidence="4">
    <location>
        <begin position="13"/>
        <end position="54"/>
    </location>
</feature>
<dbReference type="InterPro" id="IPR036271">
    <property type="entry name" value="Tet_transcr_reg_TetR-rel_C_sf"/>
</dbReference>
<dbReference type="SUPFAM" id="SSF46689">
    <property type="entry name" value="Homeodomain-like"/>
    <property type="match status" value="1"/>
</dbReference>
<name>A0ABS9TUV2_9PSEU</name>
<reference evidence="6 7" key="1">
    <citation type="submission" date="2022-03" db="EMBL/GenBank/DDBJ databases">
        <title>Pseudonocardia alaer sp. nov., a novel actinomycete isolated from reed forest soil.</title>
        <authorList>
            <person name="Wang L."/>
        </authorList>
    </citation>
    <scope>NUCLEOTIDE SEQUENCE [LARGE SCALE GENOMIC DNA]</scope>
    <source>
        <strain evidence="6 7">Y-16303</strain>
    </source>
</reference>
<dbReference type="InterPro" id="IPR054156">
    <property type="entry name" value="YxaF_TetR_C"/>
</dbReference>
<organism evidence="6 7">
    <name type="scientific">Pseudonocardia alaniniphila</name>
    <dbReference type="NCBI Taxonomy" id="75291"/>
    <lineage>
        <taxon>Bacteria</taxon>
        <taxon>Bacillati</taxon>
        <taxon>Actinomycetota</taxon>
        <taxon>Actinomycetes</taxon>
        <taxon>Pseudonocardiales</taxon>
        <taxon>Pseudonocardiaceae</taxon>
        <taxon>Pseudonocardia</taxon>
    </lineage>
</organism>
<dbReference type="Proteomes" id="UP001299970">
    <property type="component" value="Unassembled WGS sequence"/>
</dbReference>
<keyword evidence="3" id="KW-0804">Transcription</keyword>
<evidence type="ECO:0000256" key="3">
    <source>
        <dbReference type="ARBA" id="ARBA00023163"/>
    </source>
</evidence>
<evidence type="ECO:0000256" key="2">
    <source>
        <dbReference type="ARBA" id="ARBA00023125"/>
    </source>
</evidence>
<keyword evidence="1" id="KW-0805">Transcription regulation</keyword>
<proteinExistence type="predicted"/>
<evidence type="ECO:0000256" key="1">
    <source>
        <dbReference type="ARBA" id="ARBA00023015"/>
    </source>
</evidence>
<sequence length="196" mass="20587">MPRRSDAKPRMVAAARRLFRQRGYVATAFSDVLEASEAPRGSVYFHFPGGKEELGVEVALLHLAELIAEVNRAALRARTPAELIEAFVDASRRGLVASDYREGCAVAPIIIETTPDSAQLTAVTSRGVRDIVATLAARLTEKGVPADAATPLAVATVAGTQGALIVARSLRDDSPFDAVRDALAAQATAALPSPAD</sequence>
<evidence type="ECO:0000313" key="7">
    <source>
        <dbReference type="Proteomes" id="UP001299970"/>
    </source>
</evidence>
<dbReference type="Gene3D" id="1.10.357.10">
    <property type="entry name" value="Tetracycline Repressor, domain 2"/>
    <property type="match status" value="1"/>
</dbReference>
<accession>A0ABS9TUV2</accession>
<evidence type="ECO:0000259" key="4">
    <source>
        <dbReference type="Pfam" id="PF00440"/>
    </source>
</evidence>
<feature type="domain" description="Transcriptional regulator LmrA/YxaF-like C-terminal" evidence="5">
    <location>
        <begin position="80"/>
        <end position="181"/>
    </location>
</feature>
<evidence type="ECO:0000313" key="6">
    <source>
        <dbReference type="EMBL" id="MCH6172309.1"/>
    </source>
</evidence>
<dbReference type="InterPro" id="IPR009057">
    <property type="entry name" value="Homeodomain-like_sf"/>
</dbReference>
<dbReference type="RefSeq" id="WP_241043114.1">
    <property type="nucleotide sequence ID" value="NZ_BAAAJF010000058.1"/>
</dbReference>
<dbReference type="PANTHER" id="PTHR47506:SF3">
    <property type="entry name" value="HTH-TYPE TRANSCRIPTIONAL REGULATOR LMRA"/>
    <property type="match status" value="1"/>
</dbReference>
<gene>
    <name evidence="6" type="ORF">MMF94_42100</name>
</gene>
<dbReference type="Pfam" id="PF21993">
    <property type="entry name" value="TetR_C_13_2"/>
    <property type="match status" value="1"/>
</dbReference>
<dbReference type="InterPro" id="IPR001647">
    <property type="entry name" value="HTH_TetR"/>
</dbReference>
<keyword evidence="7" id="KW-1185">Reference proteome</keyword>
<protein>
    <submittedName>
        <fullName evidence="6">TetR/AcrR family transcriptional regulator</fullName>
    </submittedName>
</protein>
<dbReference type="Pfam" id="PF00440">
    <property type="entry name" value="TetR_N"/>
    <property type="match status" value="1"/>
</dbReference>
<dbReference type="EMBL" id="JAKXMK010000064">
    <property type="protein sequence ID" value="MCH6172309.1"/>
    <property type="molecule type" value="Genomic_DNA"/>
</dbReference>